<feature type="repeat" description="WD" evidence="5">
    <location>
        <begin position="532"/>
        <end position="565"/>
    </location>
</feature>
<dbReference type="PROSITE" id="PS50294">
    <property type="entry name" value="WD_REPEATS_REGION"/>
    <property type="match status" value="6"/>
</dbReference>
<dbReference type="InterPro" id="IPR013934">
    <property type="entry name" value="Utp13_C"/>
</dbReference>
<organism evidence="8 9">
    <name type="scientific">Calicophoron daubneyi</name>
    <name type="common">Rumen fluke</name>
    <name type="synonym">Paramphistomum daubneyi</name>
    <dbReference type="NCBI Taxonomy" id="300641"/>
    <lineage>
        <taxon>Eukaryota</taxon>
        <taxon>Metazoa</taxon>
        <taxon>Spiralia</taxon>
        <taxon>Lophotrochozoa</taxon>
        <taxon>Platyhelminthes</taxon>
        <taxon>Trematoda</taxon>
        <taxon>Digenea</taxon>
        <taxon>Plagiorchiida</taxon>
        <taxon>Pronocephalata</taxon>
        <taxon>Paramphistomoidea</taxon>
        <taxon>Paramphistomidae</taxon>
        <taxon>Calicophoron</taxon>
    </lineage>
</organism>
<keyword evidence="3" id="KW-0677">Repeat</keyword>
<evidence type="ECO:0000256" key="5">
    <source>
        <dbReference type="PROSITE-ProRule" id="PRU00221"/>
    </source>
</evidence>
<evidence type="ECO:0000256" key="1">
    <source>
        <dbReference type="ARBA" id="ARBA00004604"/>
    </source>
</evidence>
<dbReference type="GO" id="GO:0032040">
    <property type="term" value="C:small-subunit processome"/>
    <property type="evidence" value="ECO:0007669"/>
    <property type="project" value="InterPro"/>
</dbReference>
<dbReference type="InterPro" id="IPR020472">
    <property type="entry name" value="WD40_PAC1"/>
</dbReference>
<dbReference type="PROSITE" id="PS50082">
    <property type="entry name" value="WD_REPEATS_2"/>
    <property type="match status" value="7"/>
</dbReference>
<sequence>MLKQKFELESKFQPYFSYPNPVFLASSNNLFCGRNVEDTVEITVADGEKFTRVEKITDEDKVTSFVVSPDGSMVALATKSLFLKLMEFPSLKVIKSWRSCHQKGVCIMAVNSDVTRLATGSSDTVVRLWHLGYKEGYSCSCRCHNSMTTLLKFHPTQQYLFSSALGDYCVAVWNSETGKKVASLDGHQSIVTGLAFSPDGETLVTCGRDKVIMTWSCPQFSRQNVLPTFESLEACVFLPLGSLANHLGKEFVETQPPLLLSGGQWGCLRVWNILNGRCLLEVKGPLDRSPQTGAADHRRDLIDYGLHSIVGLQIVSIGSNSAEEGRTDAEESTQKLLLIRQSNHIEFYDPVCAKLTSEFLGDIGEVDQLCVVGKSHNRLIAVDGSPQLKLFLNPYGMDSHDGSWSCHLVPGGHTDVVTDVCVSQCGEWTLSGAKDRSLCLWRVIDRDSTEGGKRLKGPSTLVLLVERLEEAHAAHITSVCFDKSNNFVVSSSEDNVLKAWSLDLSQSKVLSDGSITMEDSPRSVLSEWMVVHGAHKSTINSIDVSVNNQLIATASRDKTVKIWKVAKHNLECTGVLQGHRRGVWSVCFSKREKVVLTASGDGDVRIWNLKDFSCMRTLEGHEQPVYKAVFLSDDRQVLSCDQRGLVRLWDINKPSSKSKKTAKSNKEDEDVNDTAGGSKVFEAHDGRIWSLAVCPDESGFYTGGEDETLCYFKDVTEQVEEENTKKLVDFVQNKQMLDNLVREKRYAEALRLAVKLDHPKRGLDILQDLILFEPQTDGPSEERSGSYHSTQATRVSAALNELLHGDTSEDEQTKEMLVQRLLGYAINWNTRARTSVVAQYVLNWILSTFTPEHLLRWPGFAKTVESLLPYTARHYQRISRLQEQLAILDYLCEYADERQAMKSPSEMEAVDSKPMEVCSSTVGVSEEQR</sequence>
<dbReference type="PANTHER" id="PTHR19854">
    <property type="entry name" value="TRANSDUCIN BETA-LIKE 3"/>
    <property type="match status" value="1"/>
</dbReference>
<evidence type="ECO:0000313" key="8">
    <source>
        <dbReference type="EMBL" id="CAL5137184.1"/>
    </source>
</evidence>
<dbReference type="EMBL" id="CAXLJL010000378">
    <property type="protein sequence ID" value="CAL5137184.1"/>
    <property type="molecule type" value="Genomic_DNA"/>
</dbReference>
<dbReference type="PANTHER" id="PTHR19854:SF15">
    <property type="entry name" value="TRANSDUCIN BETA-LIKE PROTEIN 3"/>
    <property type="match status" value="1"/>
</dbReference>
<evidence type="ECO:0000256" key="3">
    <source>
        <dbReference type="ARBA" id="ARBA00022737"/>
    </source>
</evidence>
<evidence type="ECO:0000256" key="2">
    <source>
        <dbReference type="ARBA" id="ARBA00022574"/>
    </source>
</evidence>
<gene>
    <name evidence="8" type="ORF">CDAUBV1_LOCUS11444</name>
</gene>
<keyword evidence="4" id="KW-0539">Nucleus</keyword>
<dbReference type="InterPro" id="IPR036322">
    <property type="entry name" value="WD40_repeat_dom_sf"/>
</dbReference>
<dbReference type="Pfam" id="PF08625">
    <property type="entry name" value="Utp13"/>
    <property type="match status" value="1"/>
</dbReference>
<feature type="repeat" description="WD" evidence="5">
    <location>
        <begin position="576"/>
        <end position="617"/>
    </location>
</feature>
<evidence type="ECO:0000256" key="6">
    <source>
        <dbReference type="SAM" id="MobiDB-lite"/>
    </source>
</evidence>
<name>A0AAV2TJL0_CALDB</name>
<proteinExistence type="predicted"/>
<dbReference type="GO" id="GO:0034511">
    <property type="term" value="F:U3 snoRNA binding"/>
    <property type="evidence" value="ECO:0007669"/>
    <property type="project" value="TreeGrafter"/>
</dbReference>
<dbReference type="GO" id="GO:0000480">
    <property type="term" value="P:endonucleolytic cleavage in 5'-ETS of tricistronic rRNA transcript (SSU-rRNA, 5.8S rRNA, LSU-rRNA)"/>
    <property type="evidence" value="ECO:0007669"/>
    <property type="project" value="TreeGrafter"/>
</dbReference>
<evidence type="ECO:0000313" key="9">
    <source>
        <dbReference type="Proteomes" id="UP001497525"/>
    </source>
</evidence>
<dbReference type="CDD" id="cd00200">
    <property type="entry name" value="WD40"/>
    <property type="match status" value="1"/>
</dbReference>
<dbReference type="PRINTS" id="PR00320">
    <property type="entry name" value="GPROTEINBRPT"/>
</dbReference>
<evidence type="ECO:0000256" key="4">
    <source>
        <dbReference type="ARBA" id="ARBA00023242"/>
    </source>
</evidence>
<dbReference type="Proteomes" id="UP001497525">
    <property type="component" value="Unassembled WGS sequence"/>
</dbReference>
<dbReference type="SMART" id="SM00320">
    <property type="entry name" value="WD40"/>
    <property type="match status" value="11"/>
</dbReference>
<feature type="repeat" description="WD" evidence="5">
    <location>
        <begin position="410"/>
        <end position="443"/>
    </location>
</feature>
<dbReference type="PROSITE" id="PS00678">
    <property type="entry name" value="WD_REPEATS_1"/>
    <property type="match status" value="1"/>
</dbReference>
<dbReference type="InterPro" id="IPR011047">
    <property type="entry name" value="Quinoprotein_ADH-like_sf"/>
</dbReference>
<evidence type="ECO:0000259" key="7">
    <source>
        <dbReference type="Pfam" id="PF08625"/>
    </source>
</evidence>
<comment type="subcellular location">
    <subcellularLocation>
        <location evidence="1">Nucleus</location>
        <location evidence="1">Nucleolus</location>
    </subcellularLocation>
</comment>
<accession>A0AAV2TJL0</accession>
<keyword evidence="2 5" id="KW-0853">WD repeat</keyword>
<feature type="repeat" description="WD" evidence="5">
    <location>
        <begin position="618"/>
        <end position="659"/>
    </location>
</feature>
<dbReference type="Gene3D" id="2.130.10.10">
    <property type="entry name" value="YVTN repeat-like/Quinoprotein amine dehydrogenase"/>
    <property type="match status" value="3"/>
</dbReference>
<protein>
    <recommendedName>
        <fullName evidence="7">U3 small nucleolar RNA-associated protein 13 C-terminal domain-containing protein</fullName>
    </recommendedName>
</protein>
<reference evidence="8" key="1">
    <citation type="submission" date="2024-06" db="EMBL/GenBank/DDBJ databases">
        <authorList>
            <person name="Liu X."/>
            <person name="Lenzi L."/>
            <person name="Haldenby T S."/>
            <person name="Uol C."/>
        </authorList>
    </citation>
    <scope>NUCLEOTIDE SEQUENCE</scope>
</reference>
<comment type="caution">
    <text evidence="8">The sequence shown here is derived from an EMBL/GenBank/DDBJ whole genome shotgun (WGS) entry which is preliminary data.</text>
</comment>
<dbReference type="AlphaFoldDB" id="A0AAV2TJL0"/>
<feature type="repeat" description="WD" evidence="5">
    <location>
        <begin position="98"/>
        <end position="131"/>
    </location>
</feature>
<feature type="region of interest" description="Disordered" evidence="6">
    <location>
        <begin position="655"/>
        <end position="677"/>
    </location>
</feature>
<dbReference type="GO" id="GO:0000472">
    <property type="term" value="P:endonucleolytic cleavage to generate mature 5'-end of SSU-rRNA from (SSU-rRNA, 5.8S rRNA, LSU-rRNA)"/>
    <property type="evidence" value="ECO:0007669"/>
    <property type="project" value="TreeGrafter"/>
</dbReference>
<dbReference type="InterPro" id="IPR015943">
    <property type="entry name" value="WD40/YVTN_repeat-like_dom_sf"/>
</dbReference>
<feature type="repeat" description="WD" evidence="5">
    <location>
        <begin position="184"/>
        <end position="216"/>
    </location>
</feature>
<dbReference type="InterPro" id="IPR019775">
    <property type="entry name" value="WD40_repeat_CS"/>
</dbReference>
<dbReference type="SUPFAM" id="SSF50998">
    <property type="entry name" value="Quinoprotein alcohol dehydrogenase-like"/>
    <property type="match status" value="1"/>
</dbReference>
<dbReference type="SUPFAM" id="SSF50978">
    <property type="entry name" value="WD40 repeat-like"/>
    <property type="match status" value="1"/>
</dbReference>
<dbReference type="InterPro" id="IPR001680">
    <property type="entry name" value="WD40_rpt"/>
</dbReference>
<dbReference type="GO" id="GO:0030686">
    <property type="term" value="C:90S preribosome"/>
    <property type="evidence" value="ECO:0007669"/>
    <property type="project" value="TreeGrafter"/>
</dbReference>
<feature type="repeat" description="WD" evidence="5">
    <location>
        <begin position="469"/>
        <end position="503"/>
    </location>
</feature>
<feature type="domain" description="U3 small nucleolar RNA-associated protein 13 C-terminal" evidence="7">
    <location>
        <begin position="734"/>
        <end position="893"/>
    </location>
</feature>
<dbReference type="Pfam" id="PF00400">
    <property type="entry name" value="WD40"/>
    <property type="match status" value="8"/>
</dbReference>